<dbReference type="EMBL" id="JQ844219">
    <property type="protein sequence ID" value="AGS53032.1"/>
    <property type="molecule type" value="Genomic_DNA"/>
</dbReference>
<organism evidence="1">
    <name type="scientific">uncultured bacterium contig00031</name>
    <dbReference type="NCBI Taxonomy" id="1181520"/>
    <lineage>
        <taxon>Bacteria</taxon>
        <taxon>environmental samples</taxon>
    </lineage>
</organism>
<protein>
    <submittedName>
        <fullName evidence="1">Uncharacterized protein</fullName>
    </submittedName>
</protein>
<dbReference type="InterPro" id="IPR013083">
    <property type="entry name" value="Znf_RING/FYVE/PHD"/>
</dbReference>
<name>A0A806K091_9BACT</name>
<dbReference type="AlphaFoldDB" id="A0A806K091"/>
<sequence>MVQPLAEFERQVTHESASKTYTAACPVCGKAVTGGKSLFLTPNGVLAKLRLLFNFCRVCGKWVCENCYFVQDTNGSMGICSACAKKKGITGKTAAEVEVEMNREK</sequence>
<evidence type="ECO:0000313" key="1">
    <source>
        <dbReference type="EMBL" id="AGS53032.1"/>
    </source>
</evidence>
<proteinExistence type="predicted"/>
<dbReference type="Gene3D" id="3.30.40.10">
    <property type="entry name" value="Zinc/RING finger domain, C3HC4 (zinc finger)"/>
    <property type="match status" value="1"/>
</dbReference>
<reference evidence="1" key="1">
    <citation type="submission" date="2012-03" db="EMBL/GenBank/DDBJ databases">
        <title>Functional metagenomics reveals considerable lignocellulase gene clusters in the gut microbiome of a wood-feeding higher termite.</title>
        <authorList>
            <person name="Liu N."/>
        </authorList>
    </citation>
    <scope>NUCLEOTIDE SEQUENCE</scope>
</reference>
<accession>A0A806K091</accession>